<dbReference type="PANTHER" id="PTHR31460:SF3">
    <property type="entry name" value="MESOCENTIN"/>
    <property type="match status" value="1"/>
</dbReference>
<dbReference type="EMBL" id="NVUL01000058">
    <property type="protein sequence ID" value="PCI76362.1"/>
    <property type="molecule type" value="Genomic_DNA"/>
</dbReference>
<dbReference type="InterPro" id="IPR053224">
    <property type="entry name" value="Sensory_adhesion_molecule"/>
</dbReference>
<sequence>MNRRVTAGIFLLATLTGCANGLSSALAPDRIVAERGGFVPEGIEYDNNRNRFLTGSIADGTIYEVTSNGRLIPAITSPDLNASVGIEVDESRDILFVANSNTGISSGAAELGIYNLATGEQLAMVDLAASIPNKPADAAHFANDVAVSKAGVAYVTDSRMKIVYKVDKYYRASVLIDFGVDAEFGLNGIEYHPAGYLILASPGTGQFIRVPVDNPQRWALIDLDVPATGVDGIVWASDGSLAGVSNNRSRAVKYQSDDNWRSARLTGMASYSGQSTTGAVVGDEIYVVQPHFSDDEPPEILRAKF</sequence>
<dbReference type="Gene3D" id="2.120.10.30">
    <property type="entry name" value="TolB, C-terminal domain"/>
    <property type="match status" value="1"/>
</dbReference>
<dbReference type="PANTHER" id="PTHR31460">
    <property type="match status" value="1"/>
</dbReference>
<evidence type="ECO:0000256" key="1">
    <source>
        <dbReference type="SAM" id="SignalP"/>
    </source>
</evidence>
<dbReference type="InterPro" id="IPR011042">
    <property type="entry name" value="6-blade_b-propeller_TolB-like"/>
</dbReference>
<dbReference type="PROSITE" id="PS51257">
    <property type="entry name" value="PROKAR_LIPOPROTEIN"/>
    <property type="match status" value="1"/>
</dbReference>
<keyword evidence="1" id="KW-0732">Signal</keyword>
<gene>
    <name evidence="2" type="ORF">COB20_10870</name>
</gene>
<evidence type="ECO:0008006" key="4">
    <source>
        <dbReference type="Google" id="ProtNLM"/>
    </source>
</evidence>
<comment type="caution">
    <text evidence="2">The sequence shown here is derived from an EMBL/GenBank/DDBJ whole genome shotgun (WGS) entry which is preliminary data.</text>
</comment>
<evidence type="ECO:0000313" key="3">
    <source>
        <dbReference type="Proteomes" id="UP000218767"/>
    </source>
</evidence>
<dbReference type="Proteomes" id="UP000218767">
    <property type="component" value="Unassembled WGS sequence"/>
</dbReference>
<accession>A0A2A4X0Y4</accession>
<dbReference type="SUPFAM" id="SSF101898">
    <property type="entry name" value="NHL repeat"/>
    <property type="match status" value="1"/>
</dbReference>
<proteinExistence type="predicted"/>
<protein>
    <recommendedName>
        <fullName evidence="4">SMP-30/Gluconolactonase/LRE-like region domain-containing protein</fullName>
    </recommendedName>
</protein>
<dbReference type="AlphaFoldDB" id="A0A2A4X0Y4"/>
<feature type="chain" id="PRO_5012969455" description="SMP-30/Gluconolactonase/LRE-like region domain-containing protein" evidence="1">
    <location>
        <begin position="20"/>
        <end position="305"/>
    </location>
</feature>
<name>A0A2A4X0Y4_9GAMM</name>
<feature type="signal peptide" evidence="1">
    <location>
        <begin position="1"/>
        <end position="19"/>
    </location>
</feature>
<reference evidence="3" key="1">
    <citation type="submission" date="2017-08" db="EMBL/GenBank/DDBJ databases">
        <title>A dynamic microbial community with high functional redundancy inhabits the cold, oxic subseafloor aquifer.</title>
        <authorList>
            <person name="Tully B.J."/>
            <person name="Wheat C.G."/>
            <person name="Glazer B.T."/>
            <person name="Huber J.A."/>
        </authorList>
    </citation>
    <scope>NUCLEOTIDE SEQUENCE [LARGE SCALE GENOMIC DNA]</scope>
</reference>
<organism evidence="2 3">
    <name type="scientific">SAR86 cluster bacterium</name>
    <dbReference type="NCBI Taxonomy" id="2030880"/>
    <lineage>
        <taxon>Bacteria</taxon>
        <taxon>Pseudomonadati</taxon>
        <taxon>Pseudomonadota</taxon>
        <taxon>Gammaproteobacteria</taxon>
        <taxon>SAR86 cluster</taxon>
    </lineage>
</organism>
<evidence type="ECO:0000313" key="2">
    <source>
        <dbReference type="EMBL" id="PCI76362.1"/>
    </source>
</evidence>